<name>A0ABY5VBJ6_9BACT</name>
<evidence type="ECO:0000256" key="1">
    <source>
        <dbReference type="SAM" id="MobiDB-lite"/>
    </source>
</evidence>
<evidence type="ECO:0000313" key="2">
    <source>
        <dbReference type="EMBL" id="UWN66169.1"/>
    </source>
</evidence>
<organism evidence="2 3">
    <name type="scientific">Alistipes senegalensis JC50</name>
    <dbReference type="NCBI Taxonomy" id="1033732"/>
    <lineage>
        <taxon>Bacteria</taxon>
        <taxon>Pseudomonadati</taxon>
        <taxon>Bacteroidota</taxon>
        <taxon>Bacteroidia</taxon>
        <taxon>Bacteroidales</taxon>
        <taxon>Rikenellaceae</taxon>
        <taxon>Alistipes</taxon>
    </lineage>
</organism>
<sequence>MSFLKTISKAILKTVGAAEFAKDESGRPILTAEQRAVAVEKFGEGAIAAFEQALAGDDDDAQKGVNFLTALKEAHDLDAKDLNDRLTAAMAAQKSAEAERDRLAKLPEPHPAPTGAAAVPAPAILVDMKALHNVQVAAMLKEGRIYGAADTPTLDVAELNKEFSMAMPPKQRIDILTKEIYLGFPDHVHMTMVQSDTDYIASAALIDSVVQEFTDVWTPKGQAKFTPIRIPYRRHKINVRIKPTQILKSWLLYLYQQNTTFAQMPITKYIVEQHILPKIQDDLTRKMVGKGKYEAAPAGQNDGDAGRDAAQAMDGFETIICEDLKTGKAKMNFFKGAVNLFTLEGKEFLDAFHAYVDGISKYFVGNLPIHCSEQMVLHYQRQDFAVNGKYTGQTIGNSVRFTKFTLVPLLSMYNSPMLFATPKENFVELVDINKAPNIIQKIEEHHYDVDIIGEFSLSVGFRIGEAMYVYVPADYDPTKAIIADSSNIVAEGSVWTHGGSAGTETTDPANPDAGGNEETA</sequence>
<reference evidence="2" key="1">
    <citation type="journal article" date="2022" name="Cell">
        <title>Design, construction, and in vivo augmentation of a complex gut microbiome.</title>
        <authorList>
            <person name="Cheng A.G."/>
            <person name="Ho P.Y."/>
            <person name="Aranda-Diaz A."/>
            <person name="Jain S."/>
            <person name="Yu F.B."/>
            <person name="Meng X."/>
            <person name="Wang M."/>
            <person name="Iakiviak M."/>
            <person name="Nagashima K."/>
            <person name="Zhao A."/>
            <person name="Murugkar P."/>
            <person name="Patil A."/>
            <person name="Atabakhsh K."/>
            <person name="Weakley A."/>
            <person name="Yan J."/>
            <person name="Brumbaugh A.R."/>
            <person name="Higginbottom S."/>
            <person name="Dimas A."/>
            <person name="Shiver A.L."/>
            <person name="Deutschbauer A."/>
            <person name="Neff N."/>
            <person name="Sonnenburg J.L."/>
            <person name="Huang K.C."/>
            <person name="Fischbach M.A."/>
        </authorList>
    </citation>
    <scope>NUCLEOTIDE SEQUENCE</scope>
    <source>
        <strain evidence="2">JC50</strain>
    </source>
</reference>
<gene>
    <name evidence="2" type="ORF">NQ519_04860</name>
</gene>
<evidence type="ECO:0008006" key="4">
    <source>
        <dbReference type="Google" id="ProtNLM"/>
    </source>
</evidence>
<accession>A0ABY5VBJ6</accession>
<keyword evidence="3" id="KW-1185">Reference proteome</keyword>
<protein>
    <recommendedName>
        <fullName evidence="4">Phage major capsid protein, HK97 family</fullName>
    </recommendedName>
</protein>
<dbReference type="Proteomes" id="UP001058267">
    <property type="component" value="Chromosome"/>
</dbReference>
<proteinExistence type="predicted"/>
<feature type="region of interest" description="Disordered" evidence="1">
    <location>
        <begin position="494"/>
        <end position="520"/>
    </location>
</feature>
<dbReference type="RefSeq" id="WP_019152287.1">
    <property type="nucleotide sequence ID" value="NZ_CP102252.1"/>
</dbReference>
<dbReference type="EMBL" id="CP102252">
    <property type="protein sequence ID" value="UWN66169.1"/>
    <property type="molecule type" value="Genomic_DNA"/>
</dbReference>
<evidence type="ECO:0000313" key="3">
    <source>
        <dbReference type="Proteomes" id="UP001058267"/>
    </source>
</evidence>